<proteinExistence type="predicted"/>
<sequence length="99" mass="11540">MRQKEVIQSSGEEIASVGLTQFHLMEQESFFTILRNDILGPSKITNLSKERPQRRCRDGWPSSLPEHKDQNDSKHAFCRNGFLLLLPEQKNKFRLSCHE</sequence>
<evidence type="ECO:0000313" key="3">
    <source>
        <dbReference type="Proteomes" id="UP001054837"/>
    </source>
</evidence>
<evidence type="ECO:0000313" key="2">
    <source>
        <dbReference type="EMBL" id="GIX99067.1"/>
    </source>
</evidence>
<keyword evidence="3" id="KW-1185">Reference proteome</keyword>
<name>A0AAV4PNV5_9ARAC</name>
<gene>
    <name evidence="2" type="ORF">CDAR_97391</name>
</gene>
<dbReference type="AlphaFoldDB" id="A0AAV4PNV5"/>
<comment type="caution">
    <text evidence="2">The sequence shown here is derived from an EMBL/GenBank/DDBJ whole genome shotgun (WGS) entry which is preliminary data.</text>
</comment>
<organism evidence="2 3">
    <name type="scientific">Caerostris darwini</name>
    <dbReference type="NCBI Taxonomy" id="1538125"/>
    <lineage>
        <taxon>Eukaryota</taxon>
        <taxon>Metazoa</taxon>
        <taxon>Ecdysozoa</taxon>
        <taxon>Arthropoda</taxon>
        <taxon>Chelicerata</taxon>
        <taxon>Arachnida</taxon>
        <taxon>Araneae</taxon>
        <taxon>Araneomorphae</taxon>
        <taxon>Entelegynae</taxon>
        <taxon>Araneoidea</taxon>
        <taxon>Araneidae</taxon>
        <taxon>Caerostris</taxon>
    </lineage>
</organism>
<feature type="region of interest" description="Disordered" evidence="1">
    <location>
        <begin position="50"/>
        <end position="71"/>
    </location>
</feature>
<accession>A0AAV4PNV5</accession>
<dbReference type="EMBL" id="BPLQ01003267">
    <property type="protein sequence ID" value="GIX99067.1"/>
    <property type="molecule type" value="Genomic_DNA"/>
</dbReference>
<dbReference type="Proteomes" id="UP001054837">
    <property type="component" value="Unassembled WGS sequence"/>
</dbReference>
<evidence type="ECO:0000256" key="1">
    <source>
        <dbReference type="SAM" id="MobiDB-lite"/>
    </source>
</evidence>
<reference evidence="2 3" key="1">
    <citation type="submission" date="2021-06" db="EMBL/GenBank/DDBJ databases">
        <title>Caerostris darwini draft genome.</title>
        <authorList>
            <person name="Kono N."/>
            <person name="Arakawa K."/>
        </authorList>
    </citation>
    <scope>NUCLEOTIDE SEQUENCE [LARGE SCALE GENOMIC DNA]</scope>
</reference>
<protein>
    <submittedName>
        <fullName evidence="2">Uncharacterized protein</fullName>
    </submittedName>
</protein>